<sequence>MRGAFFVVALLSGYQWPVVALHTIAGAGGASFVRSVAKVWGTIHCKAALARNELVT</sequence>
<comment type="caution">
    <text evidence="1">The sequence shown here is derived from an EMBL/GenBank/DDBJ whole genome shotgun (WGS) entry which is preliminary data.</text>
</comment>
<reference evidence="1" key="1">
    <citation type="journal article" date="2015" name="Nature">
        <title>Complex archaea that bridge the gap between prokaryotes and eukaryotes.</title>
        <authorList>
            <person name="Spang A."/>
            <person name="Saw J.H."/>
            <person name="Jorgensen S.L."/>
            <person name="Zaremba-Niedzwiedzka K."/>
            <person name="Martijn J."/>
            <person name="Lind A.E."/>
            <person name="van Eijk R."/>
            <person name="Schleper C."/>
            <person name="Guy L."/>
            <person name="Ettema T.J."/>
        </authorList>
    </citation>
    <scope>NUCLEOTIDE SEQUENCE</scope>
</reference>
<gene>
    <name evidence="1" type="ORF">LCGC14_1218440</name>
</gene>
<organism evidence="1">
    <name type="scientific">marine sediment metagenome</name>
    <dbReference type="NCBI Taxonomy" id="412755"/>
    <lineage>
        <taxon>unclassified sequences</taxon>
        <taxon>metagenomes</taxon>
        <taxon>ecological metagenomes</taxon>
    </lineage>
</organism>
<protein>
    <submittedName>
        <fullName evidence="1">Uncharacterized protein</fullName>
    </submittedName>
</protein>
<dbReference type="EMBL" id="LAZR01006392">
    <property type="protein sequence ID" value="KKM92446.1"/>
    <property type="molecule type" value="Genomic_DNA"/>
</dbReference>
<accession>A0A0F9LZB5</accession>
<dbReference type="AlphaFoldDB" id="A0A0F9LZB5"/>
<name>A0A0F9LZB5_9ZZZZ</name>
<evidence type="ECO:0000313" key="1">
    <source>
        <dbReference type="EMBL" id="KKM92446.1"/>
    </source>
</evidence>
<proteinExistence type="predicted"/>